<feature type="compositionally biased region" description="Polar residues" evidence="3">
    <location>
        <begin position="380"/>
        <end position="394"/>
    </location>
</feature>
<dbReference type="PANTHER" id="PTHR11829:SF343">
    <property type="entry name" value="FORK-HEAD DOMAIN-CONTAINING PROTEIN"/>
    <property type="match status" value="1"/>
</dbReference>
<evidence type="ECO:0000256" key="3">
    <source>
        <dbReference type="SAM" id="MobiDB-lite"/>
    </source>
</evidence>
<dbReference type="SUPFAM" id="SSF46785">
    <property type="entry name" value="Winged helix' DNA-binding domain"/>
    <property type="match status" value="1"/>
</dbReference>
<gene>
    <name evidence="5" type="ORF">EW145_g1641</name>
</gene>
<dbReference type="InterPro" id="IPR050211">
    <property type="entry name" value="FOX_domain-containing"/>
</dbReference>
<dbReference type="PRINTS" id="PR00053">
    <property type="entry name" value="FORKHEAD"/>
</dbReference>
<evidence type="ECO:0000256" key="2">
    <source>
        <dbReference type="PROSITE-ProRule" id="PRU00089"/>
    </source>
</evidence>
<name>A0A4S4LDR1_9AGAM</name>
<feature type="DNA-binding region" description="Fork-head" evidence="2">
    <location>
        <begin position="64"/>
        <end position="156"/>
    </location>
</feature>
<feature type="domain" description="Fork-head" evidence="4">
    <location>
        <begin position="64"/>
        <end position="156"/>
    </location>
</feature>
<dbReference type="InterPro" id="IPR036388">
    <property type="entry name" value="WH-like_DNA-bd_sf"/>
</dbReference>
<dbReference type="SMART" id="SM00339">
    <property type="entry name" value="FH"/>
    <property type="match status" value="1"/>
</dbReference>
<evidence type="ECO:0000256" key="1">
    <source>
        <dbReference type="ARBA" id="ARBA00023125"/>
    </source>
</evidence>
<evidence type="ECO:0000313" key="5">
    <source>
        <dbReference type="EMBL" id="THH09986.1"/>
    </source>
</evidence>
<dbReference type="PANTHER" id="PTHR11829">
    <property type="entry name" value="FORKHEAD BOX PROTEIN"/>
    <property type="match status" value="1"/>
</dbReference>
<dbReference type="InterPro" id="IPR001766">
    <property type="entry name" value="Fork_head_dom"/>
</dbReference>
<dbReference type="AlphaFoldDB" id="A0A4S4LDR1"/>
<comment type="caution">
    <text evidence="5">The sequence shown here is derived from an EMBL/GenBank/DDBJ whole genome shotgun (WGS) entry which is preliminary data.</text>
</comment>
<proteinExistence type="predicted"/>
<reference evidence="5 6" key="1">
    <citation type="submission" date="2019-02" db="EMBL/GenBank/DDBJ databases">
        <title>Genome sequencing of the rare red list fungi Phellinidium pouzarii.</title>
        <authorList>
            <person name="Buettner E."/>
            <person name="Kellner H."/>
        </authorList>
    </citation>
    <scope>NUCLEOTIDE SEQUENCE [LARGE SCALE GENOMIC DNA]</scope>
    <source>
        <strain evidence="5 6">DSM 108285</strain>
    </source>
</reference>
<dbReference type="GO" id="GO:0009653">
    <property type="term" value="P:anatomical structure morphogenesis"/>
    <property type="evidence" value="ECO:0007669"/>
    <property type="project" value="TreeGrafter"/>
</dbReference>
<dbReference type="Pfam" id="PF00250">
    <property type="entry name" value="Forkhead"/>
    <property type="match status" value="1"/>
</dbReference>
<feature type="region of interest" description="Disordered" evidence="3">
    <location>
        <begin position="332"/>
        <end position="402"/>
    </location>
</feature>
<dbReference type="GO" id="GO:0005634">
    <property type="term" value="C:nucleus"/>
    <property type="evidence" value="ECO:0007669"/>
    <property type="project" value="UniProtKB-SubCell"/>
</dbReference>
<dbReference type="GO" id="GO:0030154">
    <property type="term" value="P:cell differentiation"/>
    <property type="evidence" value="ECO:0007669"/>
    <property type="project" value="TreeGrafter"/>
</dbReference>
<keyword evidence="2" id="KW-0539">Nucleus</keyword>
<dbReference type="Proteomes" id="UP000308199">
    <property type="component" value="Unassembled WGS sequence"/>
</dbReference>
<keyword evidence="6" id="KW-1185">Reference proteome</keyword>
<protein>
    <recommendedName>
        <fullName evidence="4">Fork-head domain-containing protein</fullName>
    </recommendedName>
</protein>
<dbReference type="EMBL" id="SGPK01000047">
    <property type="protein sequence ID" value="THH09986.1"/>
    <property type="molecule type" value="Genomic_DNA"/>
</dbReference>
<evidence type="ECO:0000313" key="6">
    <source>
        <dbReference type="Proteomes" id="UP000308199"/>
    </source>
</evidence>
<accession>A0A4S4LDR1</accession>
<keyword evidence="1 2" id="KW-0238">DNA-binding</keyword>
<comment type="subcellular location">
    <subcellularLocation>
        <location evidence="2">Nucleus</location>
    </subcellularLocation>
</comment>
<dbReference type="Gene3D" id="1.10.10.10">
    <property type="entry name" value="Winged helix-like DNA-binding domain superfamily/Winged helix DNA-binding domain"/>
    <property type="match status" value="1"/>
</dbReference>
<dbReference type="PROSITE" id="PS50039">
    <property type="entry name" value="FORK_HEAD_3"/>
    <property type="match status" value="1"/>
</dbReference>
<organism evidence="5 6">
    <name type="scientific">Phellinidium pouzarii</name>
    <dbReference type="NCBI Taxonomy" id="167371"/>
    <lineage>
        <taxon>Eukaryota</taxon>
        <taxon>Fungi</taxon>
        <taxon>Dikarya</taxon>
        <taxon>Basidiomycota</taxon>
        <taxon>Agaricomycotina</taxon>
        <taxon>Agaricomycetes</taxon>
        <taxon>Hymenochaetales</taxon>
        <taxon>Hymenochaetaceae</taxon>
        <taxon>Phellinidium</taxon>
    </lineage>
</organism>
<dbReference type="OrthoDB" id="5954824at2759"/>
<sequence length="402" mass="45165">MSVKHKNSQSADNAHPALVPASFHDSDEEYTESHIPFDIHQYFGLTPGTPICLDSLQDPDPGQKPTYTYATLVKLAIWSSPHRRLTLSGVYQALEDRFTWFRECDNPNAWKTSIRHSLSLMAVFVKLPMDIHLPGKGHYWTVDFTKGDGYKRPRKRGKKSQKGVPDASSSVLDIVSTAAASPSSSLADFERKSRAYSPYEKAVAQATVKPMPQFRHYRMCTYLCPEFEGERNPDTVLRVPDIEQGANRDVQAKRSRECRHPVQIATDPIMSTSLRETGGSTKYLSAFQSTDDGDEEYFHPSAASYQAYRVASEASPDIYTWEAKSRTISGAAKTRTHIKDGTMMRSQDNELEEEEEKVEREDRSSKSLASTREPIRKIVVSSSPFVTPSHSASPDSDIEEDE</sequence>
<dbReference type="InterPro" id="IPR036390">
    <property type="entry name" value="WH_DNA-bd_sf"/>
</dbReference>
<dbReference type="GO" id="GO:0000981">
    <property type="term" value="F:DNA-binding transcription factor activity, RNA polymerase II-specific"/>
    <property type="evidence" value="ECO:0007669"/>
    <property type="project" value="TreeGrafter"/>
</dbReference>
<evidence type="ECO:0000259" key="4">
    <source>
        <dbReference type="PROSITE" id="PS50039"/>
    </source>
</evidence>
<dbReference type="GO" id="GO:0000978">
    <property type="term" value="F:RNA polymerase II cis-regulatory region sequence-specific DNA binding"/>
    <property type="evidence" value="ECO:0007669"/>
    <property type="project" value="TreeGrafter"/>
</dbReference>
<dbReference type="CDD" id="cd00059">
    <property type="entry name" value="FH_FOX"/>
    <property type="match status" value="1"/>
</dbReference>